<feature type="domain" description="HTH gntR-type" evidence="5">
    <location>
        <begin position="82"/>
        <end position="149"/>
    </location>
</feature>
<dbReference type="GO" id="GO:0003677">
    <property type="term" value="F:DNA binding"/>
    <property type="evidence" value="ECO:0007669"/>
    <property type="project" value="UniProtKB-KW"/>
</dbReference>
<evidence type="ECO:0000313" key="6">
    <source>
        <dbReference type="EMBL" id="OZI25978.1"/>
    </source>
</evidence>
<dbReference type="InterPro" id="IPR000524">
    <property type="entry name" value="Tscrpt_reg_HTH_GntR"/>
</dbReference>
<feature type="region of interest" description="Disordered" evidence="4">
    <location>
        <begin position="36"/>
        <end position="82"/>
    </location>
</feature>
<dbReference type="GO" id="GO:0003700">
    <property type="term" value="F:DNA-binding transcription factor activity"/>
    <property type="evidence" value="ECO:0007669"/>
    <property type="project" value="InterPro"/>
</dbReference>
<dbReference type="SMART" id="SM00345">
    <property type="entry name" value="HTH_GNTR"/>
    <property type="match status" value="1"/>
</dbReference>
<keyword evidence="1" id="KW-0805">Transcription regulation</keyword>
<feature type="compositionally biased region" description="Low complexity" evidence="4">
    <location>
        <begin position="57"/>
        <end position="82"/>
    </location>
</feature>
<keyword evidence="3" id="KW-0804">Transcription</keyword>
<keyword evidence="2" id="KW-0238">DNA-binding</keyword>
<protein>
    <recommendedName>
        <fullName evidence="5">HTH gntR-type domain-containing protein</fullName>
    </recommendedName>
</protein>
<dbReference type="CDD" id="cd07377">
    <property type="entry name" value="WHTH_GntR"/>
    <property type="match status" value="1"/>
</dbReference>
<dbReference type="InterPro" id="IPR011711">
    <property type="entry name" value="GntR_C"/>
</dbReference>
<accession>A0A261RLN9</accession>
<keyword evidence="7" id="KW-1185">Reference proteome</keyword>
<dbReference type="Proteomes" id="UP000216857">
    <property type="component" value="Unassembled WGS sequence"/>
</dbReference>
<dbReference type="InterPro" id="IPR008920">
    <property type="entry name" value="TF_FadR/GntR_C"/>
</dbReference>
<dbReference type="InterPro" id="IPR036388">
    <property type="entry name" value="WH-like_DNA-bd_sf"/>
</dbReference>
<dbReference type="Gene3D" id="1.10.10.10">
    <property type="entry name" value="Winged helix-like DNA-binding domain superfamily/Winged helix DNA-binding domain"/>
    <property type="match status" value="1"/>
</dbReference>
<reference evidence="6" key="1">
    <citation type="submission" date="2017-05" db="EMBL/GenBank/DDBJ databases">
        <title>Complete and WGS of Bordetella genogroups.</title>
        <authorList>
            <person name="Spilker T."/>
            <person name="Lipuma J."/>
        </authorList>
    </citation>
    <scope>NUCLEOTIDE SEQUENCE</scope>
    <source>
        <strain evidence="6">AU21707</strain>
    </source>
</reference>
<organism evidence="6 7">
    <name type="scientific">Bordetella genomosp. 9</name>
    <dbReference type="NCBI Taxonomy" id="1416803"/>
    <lineage>
        <taxon>Bacteria</taxon>
        <taxon>Pseudomonadati</taxon>
        <taxon>Pseudomonadota</taxon>
        <taxon>Betaproteobacteria</taxon>
        <taxon>Burkholderiales</taxon>
        <taxon>Alcaligenaceae</taxon>
        <taxon>Bordetella</taxon>
    </lineage>
</organism>
<comment type="caution">
    <text evidence="6">The sequence shown here is derived from an EMBL/GenBank/DDBJ whole genome shotgun (WGS) entry which is preliminary data.</text>
</comment>
<sequence>MLQTSAQHGSWTPRNRAYKVVFVVCKRSYNEARRVRPAAGWSRVGRPRIRRPRPTQRRSPVNAAVPDQEAAQAADDGAPAPASRSVRIQQVLESEIFSGHLAPGARLDEVELAARFRVSRTPVREALRHLASAGLIRIRPRQPAVVVELPASRLIEMFQVMAELESLCARMAARRISASQLATLSALHDELIELSKTDRVADFYEVNRRFHETIYEASQNEFLAEQTRALRNRIGAYRRLVTQKPSRRAATLTEHDDVLRAIATGNEEAAADAMRGHVNLLGEKLLDFIALFPKSGR</sequence>
<dbReference type="PRINTS" id="PR00035">
    <property type="entry name" value="HTHGNTR"/>
</dbReference>
<dbReference type="SMART" id="SM00895">
    <property type="entry name" value="FCD"/>
    <property type="match status" value="1"/>
</dbReference>
<evidence type="ECO:0000259" key="5">
    <source>
        <dbReference type="PROSITE" id="PS50949"/>
    </source>
</evidence>
<dbReference type="PROSITE" id="PS50949">
    <property type="entry name" value="HTH_GNTR"/>
    <property type="match status" value="1"/>
</dbReference>
<proteinExistence type="predicted"/>
<dbReference type="STRING" id="1416803.CAL13_07890"/>
<evidence type="ECO:0000256" key="1">
    <source>
        <dbReference type="ARBA" id="ARBA00023015"/>
    </source>
</evidence>
<dbReference type="InterPro" id="IPR036390">
    <property type="entry name" value="WH_DNA-bd_sf"/>
</dbReference>
<feature type="compositionally biased region" description="Basic residues" evidence="4">
    <location>
        <begin position="45"/>
        <end position="56"/>
    </location>
</feature>
<gene>
    <name evidence="6" type="ORF">CAL26_01070</name>
</gene>
<dbReference type="PANTHER" id="PTHR43537">
    <property type="entry name" value="TRANSCRIPTIONAL REGULATOR, GNTR FAMILY"/>
    <property type="match status" value="1"/>
</dbReference>
<evidence type="ECO:0000313" key="7">
    <source>
        <dbReference type="Proteomes" id="UP000216857"/>
    </source>
</evidence>
<evidence type="ECO:0000256" key="3">
    <source>
        <dbReference type="ARBA" id="ARBA00023163"/>
    </source>
</evidence>
<evidence type="ECO:0000256" key="4">
    <source>
        <dbReference type="SAM" id="MobiDB-lite"/>
    </source>
</evidence>
<name>A0A261RLN9_9BORD</name>
<dbReference type="Pfam" id="PF07729">
    <property type="entry name" value="FCD"/>
    <property type="match status" value="1"/>
</dbReference>
<dbReference type="EMBL" id="NEVJ01000001">
    <property type="protein sequence ID" value="OZI25978.1"/>
    <property type="molecule type" value="Genomic_DNA"/>
</dbReference>
<dbReference type="Gene3D" id="1.20.120.530">
    <property type="entry name" value="GntR ligand-binding domain-like"/>
    <property type="match status" value="1"/>
</dbReference>
<dbReference type="OrthoDB" id="5343379at2"/>
<evidence type="ECO:0000256" key="2">
    <source>
        <dbReference type="ARBA" id="ARBA00023125"/>
    </source>
</evidence>
<dbReference type="PANTHER" id="PTHR43537:SF49">
    <property type="entry name" value="TRANSCRIPTIONAL REGULATORY PROTEIN"/>
    <property type="match status" value="1"/>
</dbReference>
<dbReference type="AlphaFoldDB" id="A0A261RLN9"/>
<dbReference type="SUPFAM" id="SSF48008">
    <property type="entry name" value="GntR ligand-binding domain-like"/>
    <property type="match status" value="1"/>
</dbReference>
<dbReference type="SUPFAM" id="SSF46785">
    <property type="entry name" value="Winged helix' DNA-binding domain"/>
    <property type="match status" value="1"/>
</dbReference>
<dbReference type="Pfam" id="PF00392">
    <property type="entry name" value="GntR"/>
    <property type="match status" value="1"/>
</dbReference>